<keyword evidence="9" id="KW-0966">Cell projection</keyword>
<evidence type="ECO:0000313" key="11">
    <source>
        <dbReference type="Proteomes" id="UP000596035"/>
    </source>
</evidence>
<dbReference type="AlphaFoldDB" id="A0A1Z2XSW6"/>
<reference evidence="10" key="2">
    <citation type="submission" date="2017-05" db="EMBL/GenBank/DDBJ databases">
        <title>Improved OligoMM genomes.</title>
        <authorList>
            <person name="Garzetti D."/>
        </authorList>
    </citation>
    <scope>NUCLEOTIDE SEQUENCE [LARGE SCALE GENOMIC DNA]</scope>
    <source>
        <strain evidence="10">KB18</strain>
    </source>
</reference>
<dbReference type="GO" id="GO:0005886">
    <property type="term" value="C:plasma membrane"/>
    <property type="evidence" value="ECO:0007669"/>
    <property type="project" value="UniProtKB-SubCell"/>
</dbReference>
<dbReference type="Proteomes" id="UP000196710">
    <property type="component" value="Chromosome"/>
</dbReference>
<dbReference type="GO" id="GO:0006605">
    <property type="term" value="P:protein targeting"/>
    <property type="evidence" value="ECO:0007669"/>
    <property type="project" value="InterPro"/>
</dbReference>
<evidence type="ECO:0000256" key="1">
    <source>
        <dbReference type="ARBA" id="ARBA00004651"/>
    </source>
</evidence>
<feature type="transmembrane region" description="Helical" evidence="7">
    <location>
        <begin position="7"/>
        <end position="27"/>
    </location>
</feature>
<proteinExistence type="inferred from homology"/>
<reference evidence="8" key="1">
    <citation type="journal article" date="2017" name="Genome Announc.">
        <title>High-Quality Whole-Genome Sequences of the Oligo-Mouse-Microbiota Bacterial Community.</title>
        <authorList>
            <person name="Garzetti D."/>
            <person name="Brugiroux S."/>
            <person name="Bunk B."/>
            <person name="Pukall R."/>
            <person name="McCoy K.D."/>
            <person name="Macpherson A.J."/>
            <person name="Stecher B."/>
        </authorList>
    </citation>
    <scope>NUCLEOTIDE SEQUENCE</scope>
    <source>
        <strain evidence="8">KB18</strain>
    </source>
</reference>
<dbReference type="InterPro" id="IPR002010">
    <property type="entry name" value="T3SS_IM_R"/>
</dbReference>
<evidence type="ECO:0000313" key="10">
    <source>
        <dbReference type="Proteomes" id="UP000196710"/>
    </source>
</evidence>
<evidence type="ECO:0000256" key="2">
    <source>
        <dbReference type="ARBA" id="ARBA00009772"/>
    </source>
</evidence>
<evidence type="ECO:0000256" key="4">
    <source>
        <dbReference type="ARBA" id="ARBA00022692"/>
    </source>
</evidence>
<organism evidence="9 11">
    <name type="scientific">Acutalibacter muris</name>
    <dbReference type="NCBI Taxonomy" id="1796620"/>
    <lineage>
        <taxon>Bacteria</taxon>
        <taxon>Bacillati</taxon>
        <taxon>Bacillota</taxon>
        <taxon>Clostridia</taxon>
        <taxon>Eubacteriales</taxon>
        <taxon>Acutalibacteraceae</taxon>
        <taxon>Acutalibacter</taxon>
    </lineage>
</organism>
<feature type="transmembrane region" description="Helical" evidence="7">
    <location>
        <begin position="39"/>
        <end position="58"/>
    </location>
</feature>
<feature type="transmembrane region" description="Helical" evidence="7">
    <location>
        <begin position="207"/>
        <end position="229"/>
    </location>
</feature>
<reference evidence="9 11" key="3">
    <citation type="submission" date="2020-11" db="EMBL/GenBank/DDBJ databases">
        <title>Closed and high quality bacterial genomes of the OMM12 community.</title>
        <authorList>
            <person name="Marbouty M."/>
            <person name="Lamy-Besnier Q."/>
            <person name="Debarbieux L."/>
            <person name="Koszul R."/>
        </authorList>
    </citation>
    <scope>NUCLEOTIDE SEQUENCE [LARGE SCALE GENOMIC DNA]</scope>
    <source>
        <strain evidence="9 11">KB18</strain>
    </source>
</reference>
<dbReference type="EMBL" id="CP065321">
    <property type="protein sequence ID" value="QQR30810.1"/>
    <property type="molecule type" value="Genomic_DNA"/>
</dbReference>
<dbReference type="PANTHER" id="PTHR30065:SF1">
    <property type="entry name" value="SURFACE PRESENTATION OF ANTIGENS PROTEIN SPAR"/>
    <property type="match status" value="1"/>
</dbReference>
<keyword evidence="10" id="KW-1185">Reference proteome</keyword>
<evidence type="ECO:0000256" key="7">
    <source>
        <dbReference type="SAM" id="Phobius"/>
    </source>
</evidence>
<dbReference type="EMBL" id="CP021422">
    <property type="protein sequence ID" value="ASB41548.1"/>
    <property type="molecule type" value="Genomic_DNA"/>
</dbReference>
<dbReference type="KEGG" id="amur:ADH66_13330"/>
<comment type="subcellular location">
    <subcellularLocation>
        <location evidence="1">Cell membrane</location>
        <topology evidence="1">Multi-pass membrane protein</topology>
    </subcellularLocation>
</comment>
<protein>
    <submittedName>
        <fullName evidence="8">Flagellar biosynthesis protein FliR</fullName>
    </submittedName>
    <submittedName>
        <fullName evidence="9">Flagellar biosynthetic protein FliR</fullName>
    </submittedName>
</protein>
<dbReference type="Pfam" id="PF01311">
    <property type="entry name" value="Bac_export_1"/>
    <property type="match status" value="1"/>
</dbReference>
<keyword evidence="3" id="KW-1003">Cell membrane</keyword>
<keyword evidence="5 7" id="KW-1133">Transmembrane helix</keyword>
<keyword evidence="9" id="KW-0969">Cilium</keyword>
<comment type="similarity">
    <text evidence="2">Belongs to the FliR/MopE/SpaR family.</text>
</comment>
<evidence type="ECO:0000256" key="3">
    <source>
        <dbReference type="ARBA" id="ARBA00022475"/>
    </source>
</evidence>
<dbReference type="RefSeq" id="WP_066539721.1">
    <property type="nucleotide sequence ID" value="NZ_CAQHGX010000003.1"/>
</dbReference>
<evidence type="ECO:0000313" key="9">
    <source>
        <dbReference type="EMBL" id="QQR30810.1"/>
    </source>
</evidence>
<evidence type="ECO:0000256" key="5">
    <source>
        <dbReference type="ARBA" id="ARBA00022989"/>
    </source>
</evidence>
<evidence type="ECO:0000313" key="8">
    <source>
        <dbReference type="EMBL" id="ASB41548.1"/>
    </source>
</evidence>
<dbReference type="PANTHER" id="PTHR30065">
    <property type="entry name" value="FLAGELLAR BIOSYNTHETIC PROTEIN FLIR"/>
    <property type="match status" value="1"/>
</dbReference>
<keyword evidence="4 7" id="KW-0812">Transmembrane</keyword>
<keyword evidence="9" id="KW-0282">Flagellum</keyword>
<dbReference type="PRINTS" id="PR00953">
    <property type="entry name" value="TYPE3IMRPROT"/>
</dbReference>
<sequence length="257" mass="27771">MLDWDRLTLFLYITVRMAGFVLFTPFFGRANVPNTFKAGFTLVLAMAANGIYTGEVLPMPVTLLEFAVRLILELGMGFLVGVVMNIFLFVPSYAGHIMDEQMGMAMAQTYDPSFQGQATPASNVLNIFSLLIFFSANGHHTLLRLMLDSGGVVPFGTAALGSQAAEKVAALFIDCTLLSIKLCLPVLGAELMGQVGMGVLMKAIPQINVFAINIELKVLIGLSMLYFLLAPISEFLLTMENTMLLEVEKAIALATGG</sequence>
<feature type="transmembrane region" description="Helical" evidence="7">
    <location>
        <begin position="70"/>
        <end position="94"/>
    </location>
</feature>
<dbReference type="Proteomes" id="UP000596035">
    <property type="component" value="Chromosome"/>
</dbReference>
<gene>
    <name evidence="8" type="ORF">ADH66_13330</name>
    <name evidence="9" type="ORF">I5Q82_03670</name>
</gene>
<evidence type="ECO:0000256" key="6">
    <source>
        <dbReference type="ARBA" id="ARBA00023136"/>
    </source>
</evidence>
<accession>A0A1Z2XSW6</accession>
<name>A0A1Z2XSW6_9FIRM</name>
<keyword evidence="6 7" id="KW-0472">Membrane</keyword>